<comment type="cofactor">
    <cofactor evidence="1">
        <name>Mg(2+)</name>
        <dbReference type="ChEBI" id="CHEBI:18420"/>
    </cofactor>
</comment>
<dbReference type="SUPFAM" id="SSF56059">
    <property type="entry name" value="Glutathione synthetase ATP-binding domain-like"/>
    <property type="match status" value="1"/>
</dbReference>
<keyword evidence="8" id="KW-0479">Metal-binding</keyword>
<dbReference type="Proteomes" id="UP000016511">
    <property type="component" value="Unassembled WGS sequence"/>
</dbReference>
<protein>
    <recommendedName>
        <fullName evidence="6">Phosphoenolpyruvate synthase</fullName>
        <ecNumber evidence="5">2.7.9.2</ecNumber>
    </recommendedName>
    <alternativeName>
        <fullName evidence="13">Pyruvate, water dikinase</fullName>
    </alternativeName>
</protein>
<comment type="similarity">
    <text evidence="4">Belongs to the PEP-utilizing enzyme family.</text>
</comment>
<reference evidence="16 17" key="1">
    <citation type="submission" date="2013-08" db="EMBL/GenBank/DDBJ databases">
        <authorList>
            <person name="Weinstock G."/>
            <person name="Sodergren E."/>
            <person name="Wylie T."/>
            <person name="Fulton L."/>
            <person name="Fulton R."/>
            <person name="Fronick C."/>
            <person name="O'Laughlin M."/>
            <person name="Godfrey J."/>
            <person name="Miner T."/>
            <person name="Herter B."/>
            <person name="Appelbaum E."/>
            <person name="Cordes M."/>
            <person name="Lek S."/>
            <person name="Wollam A."/>
            <person name="Pepin K.H."/>
            <person name="Palsikar V.B."/>
            <person name="Mitreva M."/>
            <person name="Wilson R.K."/>
        </authorList>
    </citation>
    <scope>NUCLEOTIDE SEQUENCE [LARGE SCALE GENOMIC DNA]</scope>
    <source>
        <strain evidence="16 17">ATCC 12856</strain>
    </source>
</reference>
<evidence type="ECO:0000256" key="4">
    <source>
        <dbReference type="ARBA" id="ARBA00007837"/>
    </source>
</evidence>
<dbReference type="GO" id="GO:0008986">
    <property type="term" value="F:pyruvate, water dikinase activity"/>
    <property type="evidence" value="ECO:0007669"/>
    <property type="project" value="UniProtKB-EC"/>
</dbReference>
<evidence type="ECO:0000256" key="6">
    <source>
        <dbReference type="ARBA" id="ARBA00021623"/>
    </source>
</evidence>
<keyword evidence="7" id="KW-0808">Transferase</keyword>
<dbReference type="PANTHER" id="PTHR43030">
    <property type="entry name" value="PHOSPHOENOLPYRUVATE SYNTHASE"/>
    <property type="match status" value="1"/>
</dbReference>
<evidence type="ECO:0000256" key="12">
    <source>
        <dbReference type="ARBA" id="ARBA00022842"/>
    </source>
</evidence>
<comment type="catalytic activity">
    <reaction evidence="14">
        <text>pyruvate + ATP + H2O = phosphoenolpyruvate + AMP + phosphate + 2 H(+)</text>
        <dbReference type="Rhea" id="RHEA:11364"/>
        <dbReference type="ChEBI" id="CHEBI:15361"/>
        <dbReference type="ChEBI" id="CHEBI:15377"/>
        <dbReference type="ChEBI" id="CHEBI:15378"/>
        <dbReference type="ChEBI" id="CHEBI:30616"/>
        <dbReference type="ChEBI" id="CHEBI:43474"/>
        <dbReference type="ChEBI" id="CHEBI:58702"/>
        <dbReference type="ChEBI" id="CHEBI:456215"/>
        <dbReference type="EC" id="2.7.9.2"/>
    </reaction>
</comment>
<comment type="caution">
    <text evidence="16">The sequence shown here is derived from an EMBL/GenBank/DDBJ whole genome shotgun (WGS) entry which is preliminary data.</text>
</comment>
<dbReference type="InterPro" id="IPR006319">
    <property type="entry name" value="PEP_synth"/>
</dbReference>
<dbReference type="eggNOG" id="COG0574">
    <property type="taxonomic scope" value="Bacteria"/>
</dbReference>
<feature type="domain" description="Pyruvate phosphate dikinase AMP/ATP-binding" evidence="15">
    <location>
        <begin position="18"/>
        <end position="77"/>
    </location>
</feature>
<dbReference type="Gene3D" id="3.30.1490.20">
    <property type="entry name" value="ATP-grasp fold, A domain"/>
    <property type="match status" value="1"/>
</dbReference>
<dbReference type="GO" id="GO:0005524">
    <property type="term" value="F:ATP binding"/>
    <property type="evidence" value="ECO:0007669"/>
    <property type="project" value="UniProtKB-KW"/>
</dbReference>
<dbReference type="Pfam" id="PF01326">
    <property type="entry name" value="PPDK_N"/>
    <property type="match status" value="1"/>
</dbReference>
<gene>
    <name evidence="16" type="ORF">HMPREF0083_01704</name>
</gene>
<evidence type="ECO:0000256" key="2">
    <source>
        <dbReference type="ARBA" id="ARBA00002988"/>
    </source>
</evidence>
<evidence type="ECO:0000256" key="14">
    <source>
        <dbReference type="ARBA" id="ARBA00047700"/>
    </source>
</evidence>
<dbReference type="PATRIC" id="fig|649747.3.peg.1541"/>
<comment type="pathway">
    <text evidence="3">Carbohydrate biosynthesis; gluconeogenesis.</text>
</comment>
<dbReference type="GO" id="GO:0046872">
    <property type="term" value="F:metal ion binding"/>
    <property type="evidence" value="ECO:0007669"/>
    <property type="project" value="UniProtKB-KW"/>
</dbReference>
<dbReference type="AlphaFoldDB" id="U1X6N4"/>
<keyword evidence="10" id="KW-0418">Kinase</keyword>
<organism evidence="16 17">
    <name type="scientific">Aneurinibacillus aneurinilyticus ATCC 12856</name>
    <dbReference type="NCBI Taxonomy" id="649747"/>
    <lineage>
        <taxon>Bacteria</taxon>
        <taxon>Bacillati</taxon>
        <taxon>Bacillota</taxon>
        <taxon>Bacilli</taxon>
        <taxon>Bacillales</taxon>
        <taxon>Paenibacillaceae</taxon>
        <taxon>Aneurinibacillus group</taxon>
        <taxon>Aneurinibacillus</taxon>
    </lineage>
</organism>
<evidence type="ECO:0000313" key="17">
    <source>
        <dbReference type="Proteomes" id="UP000016511"/>
    </source>
</evidence>
<evidence type="ECO:0000256" key="10">
    <source>
        <dbReference type="ARBA" id="ARBA00022777"/>
    </source>
</evidence>
<accession>U1X6N4</accession>
<dbReference type="EMBL" id="AWSJ01000116">
    <property type="protein sequence ID" value="ERI10198.1"/>
    <property type="molecule type" value="Genomic_DNA"/>
</dbReference>
<dbReference type="HOGENOM" id="CLU_2598395_0_0_9"/>
<evidence type="ECO:0000256" key="3">
    <source>
        <dbReference type="ARBA" id="ARBA00004742"/>
    </source>
</evidence>
<dbReference type="InterPro" id="IPR002192">
    <property type="entry name" value="PPDK_AMP/ATP-bd"/>
</dbReference>
<evidence type="ECO:0000256" key="5">
    <source>
        <dbReference type="ARBA" id="ARBA00011996"/>
    </source>
</evidence>
<evidence type="ECO:0000256" key="7">
    <source>
        <dbReference type="ARBA" id="ARBA00022679"/>
    </source>
</evidence>
<sequence>MKKYVLNFNEIDKSDLAYVGGKGANLGEATKASFPVPQGFCVTTEAYRQFIQTSPEMEEYFRRLDQVRYDDLKQIQELG</sequence>
<name>U1X6N4_ANEAE</name>
<proteinExistence type="inferred from homology"/>
<evidence type="ECO:0000256" key="9">
    <source>
        <dbReference type="ARBA" id="ARBA00022741"/>
    </source>
</evidence>
<dbReference type="EC" id="2.7.9.2" evidence="5"/>
<evidence type="ECO:0000256" key="13">
    <source>
        <dbReference type="ARBA" id="ARBA00033470"/>
    </source>
</evidence>
<keyword evidence="12" id="KW-0460">Magnesium</keyword>
<evidence type="ECO:0000259" key="15">
    <source>
        <dbReference type="Pfam" id="PF01326"/>
    </source>
</evidence>
<evidence type="ECO:0000256" key="8">
    <source>
        <dbReference type="ARBA" id="ARBA00022723"/>
    </source>
</evidence>
<keyword evidence="11" id="KW-0067">ATP-binding</keyword>
<evidence type="ECO:0000313" key="16">
    <source>
        <dbReference type="EMBL" id="ERI10198.1"/>
    </source>
</evidence>
<dbReference type="InterPro" id="IPR013815">
    <property type="entry name" value="ATP_grasp_subdomain_1"/>
</dbReference>
<keyword evidence="17" id="KW-1185">Reference proteome</keyword>
<dbReference type="STRING" id="649747.HMPREF0083_01704"/>
<evidence type="ECO:0000256" key="11">
    <source>
        <dbReference type="ARBA" id="ARBA00022840"/>
    </source>
</evidence>
<keyword evidence="9" id="KW-0547">Nucleotide-binding</keyword>
<evidence type="ECO:0000256" key="1">
    <source>
        <dbReference type="ARBA" id="ARBA00001946"/>
    </source>
</evidence>
<comment type="function">
    <text evidence="2">Catalyzes the phosphorylation of pyruvate to phosphoenolpyruvate.</text>
</comment>
<dbReference type="PANTHER" id="PTHR43030:SF1">
    <property type="entry name" value="PHOSPHOENOLPYRUVATE SYNTHASE"/>
    <property type="match status" value="1"/>
</dbReference>